<feature type="transmembrane region" description="Helical" evidence="1">
    <location>
        <begin position="93"/>
        <end position="110"/>
    </location>
</feature>
<keyword evidence="1" id="KW-0472">Membrane</keyword>
<comment type="caution">
    <text evidence="2">The sequence shown here is derived from an EMBL/GenBank/DDBJ whole genome shotgun (WGS) entry which is preliminary data.</text>
</comment>
<keyword evidence="1" id="KW-1133">Transmembrane helix</keyword>
<reference evidence="2 3" key="1">
    <citation type="journal article" date="2020" name="Int. J. Syst. Evol. Microbiol.">
        <title>Reclassification of Streptomyces castelarensis and Streptomyces sporoclivatus as later heterotypic synonyms of Streptomyces antimycoticus.</title>
        <authorList>
            <person name="Komaki H."/>
            <person name="Tamura T."/>
        </authorList>
    </citation>
    <scope>NUCLEOTIDE SEQUENCE [LARGE SCALE GENOMIC DNA]</scope>
    <source>
        <strain evidence="2 3">NBRC 13459</strain>
    </source>
</reference>
<evidence type="ECO:0000313" key="2">
    <source>
        <dbReference type="EMBL" id="GDY60491.1"/>
    </source>
</evidence>
<proteinExistence type="predicted"/>
<dbReference type="RefSeq" id="WP_137982269.1">
    <property type="nucleotide sequence ID" value="NZ_BAAASO010000089.1"/>
</dbReference>
<keyword evidence="1" id="KW-0812">Transmembrane</keyword>
<organism evidence="2 3">
    <name type="scientific">Streptomyces violaceusniger</name>
    <dbReference type="NCBI Taxonomy" id="68280"/>
    <lineage>
        <taxon>Bacteria</taxon>
        <taxon>Bacillati</taxon>
        <taxon>Actinomycetota</taxon>
        <taxon>Actinomycetes</taxon>
        <taxon>Kitasatosporales</taxon>
        <taxon>Streptomycetaceae</taxon>
        <taxon>Streptomyces</taxon>
        <taxon>Streptomyces violaceusniger group</taxon>
    </lineage>
</organism>
<sequence length="113" mass="11564">MNATAHPSTPPAQATAGRDGSRFWSVLCAALFAPAALAAGVLTLASERASRCLTYGEQCAPGLPYWLFKWGVGLGAVACVIALAAPVARVRQVALAAQVFAECAALLVILSHA</sequence>
<name>A0A4D4LFR9_STRVO</name>
<protein>
    <submittedName>
        <fullName evidence="2">Uncharacterized protein</fullName>
    </submittedName>
</protein>
<keyword evidence="3" id="KW-1185">Reference proteome</keyword>
<dbReference type="OrthoDB" id="4277162at2"/>
<feature type="transmembrane region" description="Helical" evidence="1">
    <location>
        <begin position="23"/>
        <end position="45"/>
    </location>
</feature>
<gene>
    <name evidence="2" type="ORF">SVIO_111140</name>
</gene>
<evidence type="ECO:0000256" key="1">
    <source>
        <dbReference type="SAM" id="Phobius"/>
    </source>
</evidence>
<dbReference type="Proteomes" id="UP000301309">
    <property type="component" value="Unassembled WGS sequence"/>
</dbReference>
<dbReference type="EMBL" id="BJHW01000002">
    <property type="protein sequence ID" value="GDY60491.1"/>
    <property type="molecule type" value="Genomic_DNA"/>
</dbReference>
<dbReference type="AlphaFoldDB" id="A0A4D4LFR9"/>
<evidence type="ECO:0000313" key="3">
    <source>
        <dbReference type="Proteomes" id="UP000301309"/>
    </source>
</evidence>
<feature type="transmembrane region" description="Helical" evidence="1">
    <location>
        <begin position="66"/>
        <end position="87"/>
    </location>
</feature>
<accession>A0A4D4LFR9</accession>